<reference evidence="2" key="1">
    <citation type="journal article" date="2022" name="Int. J. Mol. Sci.">
        <title>Draft Genome of Tanacetum Coccineum: Genomic Comparison of Closely Related Tanacetum-Family Plants.</title>
        <authorList>
            <person name="Yamashiro T."/>
            <person name="Shiraishi A."/>
            <person name="Nakayama K."/>
            <person name="Satake H."/>
        </authorList>
    </citation>
    <scope>NUCLEOTIDE SEQUENCE</scope>
</reference>
<accession>A0ABQ5ACI4</accession>
<dbReference type="EMBL" id="BQNB010012076">
    <property type="protein sequence ID" value="GJS98862.1"/>
    <property type="molecule type" value="Genomic_DNA"/>
</dbReference>
<reference evidence="2" key="2">
    <citation type="submission" date="2022-01" db="EMBL/GenBank/DDBJ databases">
        <authorList>
            <person name="Yamashiro T."/>
            <person name="Shiraishi A."/>
            <person name="Satake H."/>
            <person name="Nakayama K."/>
        </authorList>
    </citation>
    <scope>NUCLEOTIDE SEQUENCE</scope>
</reference>
<protein>
    <submittedName>
        <fullName evidence="2">Uncharacterized protein</fullName>
    </submittedName>
</protein>
<keyword evidence="3" id="KW-1185">Reference proteome</keyword>
<organism evidence="2 3">
    <name type="scientific">Tanacetum coccineum</name>
    <dbReference type="NCBI Taxonomy" id="301880"/>
    <lineage>
        <taxon>Eukaryota</taxon>
        <taxon>Viridiplantae</taxon>
        <taxon>Streptophyta</taxon>
        <taxon>Embryophyta</taxon>
        <taxon>Tracheophyta</taxon>
        <taxon>Spermatophyta</taxon>
        <taxon>Magnoliopsida</taxon>
        <taxon>eudicotyledons</taxon>
        <taxon>Gunneridae</taxon>
        <taxon>Pentapetalae</taxon>
        <taxon>asterids</taxon>
        <taxon>campanulids</taxon>
        <taxon>Asterales</taxon>
        <taxon>Asteraceae</taxon>
        <taxon>Asteroideae</taxon>
        <taxon>Anthemideae</taxon>
        <taxon>Anthemidinae</taxon>
        <taxon>Tanacetum</taxon>
    </lineage>
</organism>
<evidence type="ECO:0000313" key="3">
    <source>
        <dbReference type="Proteomes" id="UP001151760"/>
    </source>
</evidence>
<name>A0ABQ5ACI4_9ASTR</name>
<sequence length="326" mass="36655">MPSTKLHLSKAKRHQRIVIGQDSNKNDTRDFEQTHLDGKFYTKSKPKEAQGSDIRNATPAIRVITSLIQRFRQNVVQYVGNSVRQNAVQNQGIQNVRNQNGLSVISEIANQHGSGNVIAAWTEGNGKQDVAYLQKLIHIAQKEEAGIQLTYEEFDLMAAAGACEETERVNTNCTLEITCSKHRHLVLSLTKLPSMNQMDQLSGGTVDQNHATAEEIHAHFESLYNNLAIEVEKVNQVNRNLKSTNADLTTELARYKTQQKQQSLYNAKVLLEKHDPLAVYDSEETLELAQESRLKMKQLNKEIKPSNYTKINHLSGGCCFSNNQVT</sequence>
<keyword evidence="1" id="KW-0175">Coiled coil</keyword>
<gene>
    <name evidence="2" type="ORF">Tco_0820032</name>
</gene>
<comment type="caution">
    <text evidence="2">The sequence shown here is derived from an EMBL/GenBank/DDBJ whole genome shotgun (WGS) entry which is preliminary data.</text>
</comment>
<proteinExistence type="predicted"/>
<feature type="coiled-coil region" evidence="1">
    <location>
        <begin position="224"/>
        <end position="258"/>
    </location>
</feature>
<dbReference type="Proteomes" id="UP001151760">
    <property type="component" value="Unassembled WGS sequence"/>
</dbReference>
<evidence type="ECO:0000256" key="1">
    <source>
        <dbReference type="SAM" id="Coils"/>
    </source>
</evidence>
<evidence type="ECO:0000313" key="2">
    <source>
        <dbReference type="EMBL" id="GJS98862.1"/>
    </source>
</evidence>